<dbReference type="InterPro" id="IPR031772">
    <property type="entry name" value="Gp9_N"/>
</dbReference>
<proteinExistence type="predicted"/>
<feature type="domain" description="Tail knob protein gp9 C-terminal" evidence="2">
    <location>
        <begin position="415"/>
        <end position="556"/>
    </location>
</feature>
<feature type="domain" description="Tail knob protein gp9 N-terminal" evidence="1">
    <location>
        <begin position="11"/>
        <end position="115"/>
    </location>
</feature>
<protein>
    <submittedName>
        <fullName evidence="3">Major tail protein</fullName>
    </submittedName>
</protein>
<sequence>MAYIKPEGTIYLLQRIPLRPDLNMTIYPWASKETQFNWFLKHKLYTYEGTTRVRGNAVMVEIETDRVLHCNYMMFQNKGYSNKWFYAFVTNVEFVNNVTTRLTFQLDLFQTWCFDWDIQPCFVDREHVNDDTIGANTVPENLEHGEYICASSAKAGISQKINIGIVTTPPKDEDISGSFDGYIYSGGNVRWATEAGSVNMILKNLNDTGGIERLAALYATVSSIPQSIGVNRPTYGFTPKNNKLFVYPYVYALLSNLNGHEGQFEFENFSSGNASFALYSDPGHRPADTFVAVPQGYKGGFGIDNSVSISGLPQFAFSNDTYKTWLAQTANVRGSTLKHTLQTSQMLLGTPGQVGHLEAMHEAEGLADTVNTLASSISGAINMGMSAAGENYGGAVGAGTGILGGVASAMTRNMLRDIRYENQREVIQNNTAAVVDGLMAQKKDHAVGGCSLSGNIVGGGSLRAGVFDLACFAMRIKDEFARIIDDYFSLYGYAVHRVKVPNFEGRYTWNYVKTAGCVFKGYDIPLQMQMQLAASLDAGMTFWHTPDNFGDYTQDNSIKSN</sequence>
<dbReference type="InterPro" id="IPR048710">
    <property type="entry name" value="Gp9_C"/>
</dbReference>
<dbReference type="Pfam" id="PF20934">
    <property type="entry name" value="phi29_gp9_C"/>
    <property type="match status" value="1"/>
</dbReference>
<evidence type="ECO:0000259" key="1">
    <source>
        <dbReference type="Pfam" id="PF16838"/>
    </source>
</evidence>
<accession>A0A8S5R7W5</accession>
<dbReference type="Pfam" id="PF16838">
    <property type="entry name" value="Caud_tail_N"/>
    <property type="match status" value="1"/>
</dbReference>
<dbReference type="EMBL" id="BK015828">
    <property type="protein sequence ID" value="DAE27109.1"/>
    <property type="molecule type" value="Genomic_DNA"/>
</dbReference>
<evidence type="ECO:0000313" key="3">
    <source>
        <dbReference type="EMBL" id="DAE27109.1"/>
    </source>
</evidence>
<evidence type="ECO:0000259" key="2">
    <source>
        <dbReference type="Pfam" id="PF20934"/>
    </source>
</evidence>
<reference evidence="3" key="1">
    <citation type="journal article" date="2021" name="Proc. Natl. Acad. Sci. U.S.A.">
        <title>A Catalog of Tens of Thousands of Viruses from Human Metagenomes Reveals Hidden Associations with Chronic Diseases.</title>
        <authorList>
            <person name="Tisza M.J."/>
            <person name="Buck C.B."/>
        </authorList>
    </citation>
    <scope>NUCLEOTIDE SEQUENCE</scope>
    <source>
        <strain evidence="3">CtxZT69</strain>
    </source>
</reference>
<organism evidence="3">
    <name type="scientific">virus sp. ctxZT69</name>
    <dbReference type="NCBI Taxonomy" id="2826818"/>
    <lineage>
        <taxon>Viruses</taxon>
    </lineage>
</organism>
<name>A0A8S5R7W5_9VIRU</name>